<dbReference type="AlphaFoldDB" id="A0A368VXV3"/>
<evidence type="ECO:0000256" key="1">
    <source>
        <dbReference type="HAMAP-Rule" id="MF_00799"/>
    </source>
</evidence>
<comment type="caution">
    <text evidence="3">The sequence shown here is derived from an EMBL/GenBank/DDBJ whole genome shotgun (WGS) entry which is preliminary data.</text>
</comment>
<dbReference type="CDD" id="cd03441">
    <property type="entry name" value="R_hydratase_like"/>
    <property type="match status" value="1"/>
</dbReference>
<dbReference type="InterPro" id="IPR029069">
    <property type="entry name" value="HotDog_dom_sf"/>
</dbReference>
<evidence type="ECO:0000259" key="2">
    <source>
        <dbReference type="Pfam" id="PF13452"/>
    </source>
</evidence>
<dbReference type="Gene3D" id="3.10.129.10">
    <property type="entry name" value="Hotdog Thioesterase"/>
    <property type="match status" value="1"/>
</dbReference>
<dbReference type="InterPro" id="IPR050965">
    <property type="entry name" value="UPF0336/Enoyl-CoA_hydratase"/>
</dbReference>
<dbReference type="Pfam" id="PF13452">
    <property type="entry name" value="FAS1_DH_region"/>
    <property type="match status" value="1"/>
</dbReference>
<dbReference type="InterPro" id="IPR016709">
    <property type="entry name" value="HadA-like"/>
</dbReference>
<accession>A0A368VXV3</accession>
<comment type="similarity">
    <text evidence="1">Belongs to the UPF0336 family.</text>
</comment>
<organism evidence="3 4">
    <name type="scientific">Halopolyspora algeriensis</name>
    <dbReference type="NCBI Taxonomy" id="1500506"/>
    <lineage>
        <taxon>Bacteria</taxon>
        <taxon>Bacillati</taxon>
        <taxon>Actinomycetota</taxon>
        <taxon>Actinomycetes</taxon>
        <taxon>Actinomycetes incertae sedis</taxon>
        <taxon>Halopolyspora</taxon>
    </lineage>
</organism>
<dbReference type="SUPFAM" id="SSF54637">
    <property type="entry name" value="Thioesterase/thiol ester dehydrase-isomerase"/>
    <property type="match status" value="1"/>
</dbReference>
<gene>
    <name evidence="3" type="ORF">DFQ14_101144</name>
</gene>
<sequence>MPLDQSFIGREYPPTRPYEVGREKIREFAEAIRDDSALYRDIEAAKAAGYPDVIAPPTFAVLLSMSAQETIVEDAQLGLDYSRVVHGQQDFTHHRPIRAGDELVTVVHVDDIRARAGNDFLTVRVEIGTAGGEAVCTATSMLVARGTAEEEQT</sequence>
<dbReference type="PIRSF" id="PIRSF018072">
    <property type="entry name" value="UCP018072"/>
    <property type="match status" value="1"/>
</dbReference>
<dbReference type="Proteomes" id="UP000253495">
    <property type="component" value="Unassembled WGS sequence"/>
</dbReference>
<dbReference type="EMBL" id="QPJC01000001">
    <property type="protein sequence ID" value="RCW46807.1"/>
    <property type="molecule type" value="Genomic_DNA"/>
</dbReference>
<reference evidence="3 4" key="1">
    <citation type="submission" date="2018-07" db="EMBL/GenBank/DDBJ databases">
        <title>Genomic Encyclopedia of Type Strains, Phase III (KMG-III): the genomes of soil and plant-associated and newly described type strains.</title>
        <authorList>
            <person name="Whitman W."/>
        </authorList>
    </citation>
    <scope>NUCLEOTIDE SEQUENCE [LARGE SCALE GENOMIC DNA]</scope>
    <source>
        <strain evidence="3 4">CECT 8575</strain>
    </source>
</reference>
<evidence type="ECO:0000313" key="3">
    <source>
        <dbReference type="EMBL" id="RCW46807.1"/>
    </source>
</evidence>
<dbReference type="HAMAP" id="MF_00799">
    <property type="entry name" value="UPF0336"/>
    <property type="match status" value="1"/>
</dbReference>
<dbReference type="OrthoDB" id="5415111at2"/>
<dbReference type="RefSeq" id="WP_114451072.1">
    <property type="nucleotide sequence ID" value="NZ_QPJC01000001.1"/>
</dbReference>
<dbReference type="PANTHER" id="PTHR43437:SF3">
    <property type="entry name" value="HYDROXYACYL-THIOESTER DEHYDRATASE TYPE 2, MITOCHONDRIAL"/>
    <property type="match status" value="1"/>
</dbReference>
<keyword evidence="4" id="KW-1185">Reference proteome</keyword>
<dbReference type="GO" id="GO:0006633">
    <property type="term" value="P:fatty acid biosynthetic process"/>
    <property type="evidence" value="ECO:0007669"/>
    <property type="project" value="TreeGrafter"/>
</dbReference>
<name>A0A368VXV3_9ACTN</name>
<dbReference type="InterPro" id="IPR039569">
    <property type="entry name" value="FAS1-like_DH_region"/>
</dbReference>
<evidence type="ECO:0000313" key="4">
    <source>
        <dbReference type="Proteomes" id="UP000253495"/>
    </source>
</evidence>
<protein>
    <recommendedName>
        <fullName evidence="1">UPF0336 protein DFQ14_101144</fullName>
    </recommendedName>
</protein>
<dbReference type="GO" id="GO:0019171">
    <property type="term" value="F:(3R)-hydroxyacyl-[acyl-carrier-protein] dehydratase activity"/>
    <property type="evidence" value="ECO:0007669"/>
    <property type="project" value="TreeGrafter"/>
</dbReference>
<feature type="domain" description="FAS1-like dehydratase" evidence="2">
    <location>
        <begin position="6"/>
        <end position="137"/>
    </location>
</feature>
<proteinExistence type="inferred from homology"/>
<dbReference type="PANTHER" id="PTHR43437">
    <property type="entry name" value="HYDROXYACYL-THIOESTER DEHYDRATASE TYPE 2, MITOCHONDRIAL-RELATED"/>
    <property type="match status" value="1"/>
</dbReference>